<proteinExistence type="predicted"/>
<dbReference type="InterPro" id="IPR050249">
    <property type="entry name" value="Pseudomonas-type_ThrB"/>
</dbReference>
<gene>
    <name evidence="2" type="ORF">QNI16_11875</name>
</gene>
<feature type="domain" description="Aminoglycoside phosphotransferase" evidence="1">
    <location>
        <begin position="23"/>
        <end position="259"/>
    </location>
</feature>
<dbReference type="AlphaFoldDB" id="A0AAE3U6B4"/>
<dbReference type="Gene3D" id="3.90.1200.10">
    <property type="match status" value="1"/>
</dbReference>
<protein>
    <submittedName>
        <fullName evidence="2">Aminoglycoside phosphotransferase family protein</fullName>
        <ecNumber evidence="2">2.7.1.-</ecNumber>
    </submittedName>
</protein>
<dbReference type="GO" id="GO:0016740">
    <property type="term" value="F:transferase activity"/>
    <property type="evidence" value="ECO:0007669"/>
    <property type="project" value="UniProtKB-KW"/>
</dbReference>
<accession>A0AAE3U6B4</accession>
<reference evidence="2" key="1">
    <citation type="submission" date="2023-05" db="EMBL/GenBank/DDBJ databases">
        <authorList>
            <person name="Zhang X."/>
        </authorList>
    </citation>
    <scope>NUCLEOTIDE SEQUENCE</scope>
    <source>
        <strain evidence="2">YF14B1</strain>
    </source>
</reference>
<dbReference type="Proteomes" id="UP001241110">
    <property type="component" value="Unassembled WGS sequence"/>
</dbReference>
<name>A0AAE3U6B4_9BACT</name>
<comment type="caution">
    <text evidence="2">The sequence shown here is derived from an EMBL/GenBank/DDBJ whole genome shotgun (WGS) entry which is preliminary data.</text>
</comment>
<dbReference type="Pfam" id="PF01636">
    <property type="entry name" value="APH"/>
    <property type="match status" value="1"/>
</dbReference>
<evidence type="ECO:0000313" key="3">
    <source>
        <dbReference type="Proteomes" id="UP001241110"/>
    </source>
</evidence>
<evidence type="ECO:0000259" key="1">
    <source>
        <dbReference type="Pfam" id="PF01636"/>
    </source>
</evidence>
<dbReference type="InterPro" id="IPR002575">
    <property type="entry name" value="Aminoglycoside_PTrfase"/>
</dbReference>
<keyword evidence="2" id="KW-0808">Transferase</keyword>
<dbReference type="RefSeq" id="WP_313978627.1">
    <property type="nucleotide sequence ID" value="NZ_JASJOS010000005.1"/>
</dbReference>
<organism evidence="2 3">
    <name type="scientific">Xanthocytophaga flava</name>
    <dbReference type="NCBI Taxonomy" id="3048013"/>
    <lineage>
        <taxon>Bacteria</taxon>
        <taxon>Pseudomonadati</taxon>
        <taxon>Bacteroidota</taxon>
        <taxon>Cytophagia</taxon>
        <taxon>Cytophagales</taxon>
        <taxon>Rhodocytophagaceae</taxon>
        <taxon>Xanthocytophaga</taxon>
    </lineage>
</organism>
<dbReference type="EMBL" id="JASJOS010000005">
    <property type="protein sequence ID" value="MDJ1481186.1"/>
    <property type="molecule type" value="Genomic_DNA"/>
</dbReference>
<dbReference type="InterPro" id="IPR011009">
    <property type="entry name" value="Kinase-like_dom_sf"/>
</dbReference>
<dbReference type="PANTHER" id="PTHR21064:SF5">
    <property type="entry name" value="SLR1880 PROTEIN"/>
    <property type="match status" value="1"/>
</dbReference>
<evidence type="ECO:0000313" key="2">
    <source>
        <dbReference type="EMBL" id="MDJ1481186.1"/>
    </source>
</evidence>
<sequence>MLTPSQITEIAAQFQFATDGISFRTLHSGHIHDTYLLECGSSQYVLQRVNHLVFKSPETVMENIRKATAFQLEYFRSQRINAVIPELVTTLSGSSFLKDEMGNYWRAFTYIPDTVSFEEVQTPEQAYEAARMFGFFVRSLQYLSAQELQETIPAFHNAVSRRNAFSQAISTGLPDRIKAAATEITFFESRGHIADKIDLLLRQKEVPLRIVHNDTKISNVLMAASTGKGVCAIDLDTVMPGTLLYDFGDMMRTFLSPAAEDETDLDKVQIRMDVFESLAKGYWSEVGEWITKAERDNLVFGGMLMTYIMGIRFLTDFLQGDVYYKIHRPTHNLDRSRTQMRLLSLMEAYKGEMEAIVTGL</sequence>
<dbReference type="EC" id="2.7.1.-" evidence="2"/>
<dbReference type="PANTHER" id="PTHR21064">
    <property type="entry name" value="AMINOGLYCOSIDE PHOSPHOTRANSFERASE DOMAIN-CONTAINING PROTEIN-RELATED"/>
    <property type="match status" value="1"/>
</dbReference>
<dbReference type="SUPFAM" id="SSF56112">
    <property type="entry name" value="Protein kinase-like (PK-like)"/>
    <property type="match status" value="1"/>
</dbReference>